<dbReference type="RefSeq" id="WP_236715325.1">
    <property type="nucleotide sequence ID" value="NZ_BDDL01000020.1"/>
</dbReference>
<evidence type="ECO:0000313" key="2">
    <source>
        <dbReference type="EMBL" id="GAT76969.1"/>
    </source>
</evidence>
<reference evidence="4 5" key="2">
    <citation type="submission" date="2016-05" db="EMBL/GenBank/DDBJ databases">
        <title>Draft genome sequences of four strains of Ehrlichia ruminantium, a tick-borne pathogen of ruminants, isolated from Zimbabwe, The Gambia and Ghana.</title>
        <authorList>
            <person name="Nakao R."/>
            <person name="Jongejan F."/>
            <person name="Sugimoto C."/>
        </authorList>
    </citation>
    <scope>NUCLEOTIDE SEQUENCE [LARGE SCALE GENOMIC DNA]</scope>
    <source>
        <strain evidence="4">Kerr Seringe</strain>
        <strain evidence="5">Pokoase 417</strain>
    </source>
</reference>
<dbReference type="AlphaFoldDB" id="A0A170RMX1"/>
<organism evidence="2 4">
    <name type="scientific">Ehrlichia ruminantium</name>
    <name type="common">heartwater rickettsia</name>
    <name type="synonym">Cowdria ruminantium</name>
    <dbReference type="NCBI Taxonomy" id="779"/>
    <lineage>
        <taxon>Bacteria</taxon>
        <taxon>Pseudomonadati</taxon>
        <taxon>Pseudomonadota</taxon>
        <taxon>Alphaproteobacteria</taxon>
        <taxon>Rickettsiales</taxon>
        <taxon>Anaplasmataceae</taxon>
        <taxon>Ehrlichia</taxon>
    </lineage>
</organism>
<gene>
    <name evidence="2" type="ORF">EHRUM2_01710</name>
    <name evidence="3" type="ORF">EHRUM3_02050</name>
</gene>
<evidence type="ECO:0000313" key="4">
    <source>
        <dbReference type="Proteomes" id="UP000092677"/>
    </source>
</evidence>
<evidence type="ECO:0000256" key="1">
    <source>
        <dbReference type="SAM" id="SignalP"/>
    </source>
</evidence>
<evidence type="ECO:0000313" key="3">
    <source>
        <dbReference type="EMBL" id="GAT77999.1"/>
    </source>
</evidence>
<name>A0A170RMX1_EHRRU</name>
<keyword evidence="1" id="KW-0732">Signal</keyword>
<dbReference type="EMBL" id="BDDM01000061">
    <property type="protein sequence ID" value="GAT77999.1"/>
    <property type="molecule type" value="Genomic_DNA"/>
</dbReference>
<protein>
    <submittedName>
        <fullName evidence="2">Uncharacterized protein</fullName>
    </submittedName>
</protein>
<dbReference type="EMBL" id="BDDL01000020">
    <property type="protein sequence ID" value="GAT76969.1"/>
    <property type="molecule type" value="Genomic_DNA"/>
</dbReference>
<proteinExistence type="predicted"/>
<dbReference type="STRING" id="779.GCA_002019755_00158"/>
<accession>A0A170RMX1</accession>
<feature type="chain" id="PRO_5010452097" evidence="1">
    <location>
        <begin position="21"/>
        <end position="179"/>
    </location>
</feature>
<comment type="caution">
    <text evidence="2">The sequence shown here is derived from an EMBL/GenBank/DDBJ whole genome shotgun (WGS) entry which is preliminary data.</text>
</comment>
<dbReference type="Proteomes" id="UP000092731">
    <property type="component" value="Unassembled WGS sequence"/>
</dbReference>
<evidence type="ECO:0000313" key="5">
    <source>
        <dbReference type="Proteomes" id="UP000092731"/>
    </source>
</evidence>
<reference evidence="2" key="1">
    <citation type="journal article" date="2016" name="Genome Announc.">
        <title>Draft Genome Sequences of Three Strains of Ehrlichia ruminantium, a Tick-Borne Pathogen of Ruminants, Isolated from Zimbabwe, The Gambia, and Ghana.</title>
        <authorList>
            <person name="Nakao R."/>
            <person name="Jongejan F."/>
            <person name="Sugimoto C."/>
        </authorList>
    </citation>
    <scope>NUCLEOTIDE SEQUENCE</scope>
    <source>
        <strain evidence="2">Kerr Seringe</strain>
        <strain evidence="3">Pokoase 417</strain>
    </source>
</reference>
<feature type="signal peptide" evidence="1">
    <location>
        <begin position="1"/>
        <end position="20"/>
    </location>
</feature>
<sequence>MKISILLVIILFTIHNVCQASQHDCIGLIYALNHCESYTCDIDFVDDKIQYTVFGMRNGRCKFFEQDSSSVMLCHLPQEKLEYMSEYLVKVVTNNVNVDIDKVGNMLSSVCEFYSVVQESVIPENEEVTEENALEIERTAGLKKRESDIRKIKSIFFPNKDVEALHSIYMQNTRKNEHH</sequence>
<dbReference type="Proteomes" id="UP000092677">
    <property type="component" value="Unassembled WGS sequence"/>
</dbReference>